<keyword evidence="4 7" id="KW-0418">Kinase</keyword>
<dbReference type="NCBIfam" id="NF005491">
    <property type="entry name" value="PRK07105.1"/>
    <property type="match status" value="1"/>
</dbReference>
<dbReference type="SUPFAM" id="SSF53613">
    <property type="entry name" value="Ribokinase-like"/>
    <property type="match status" value="1"/>
</dbReference>
<dbReference type="GO" id="GO:0005524">
    <property type="term" value="F:ATP binding"/>
    <property type="evidence" value="ECO:0007669"/>
    <property type="project" value="UniProtKB-KW"/>
</dbReference>
<dbReference type="InterPro" id="IPR013749">
    <property type="entry name" value="PM/HMP-P_kinase-1"/>
</dbReference>
<dbReference type="Gene3D" id="3.40.1190.20">
    <property type="match status" value="1"/>
</dbReference>
<gene>
    <name evidence="7" type="ORF">BACCAP_00103</name>
</gene>
<dbReference type="eggNOG" id="COG2240">
    <property type="taxonomic scope" value="Bacteria"/>
</dbReference>
<dbReference type="GO" id="GO:0008478">
    <property type="term" value="F:pyridoxal kinase activity"/>
    <property type="evidence" value="ECO:0007669"/>
    <property type="project" value="UniProtKB-EC"/>
</dbReference>
<evidence type="ECO:0000313" key="8">
    <source>
        <dbReference type="Proteomes" id="UP000003639"/>
    </source>
</evidence>
<dbReference type="EC" id="2.7.1.35" evidence="1"/>
<feature type="domain" description="Pyridoxamine kinase/Phosphomethylpyrimidine kinase" evidence="6">
    <location>
        <begin position="87"/>
        <end position="272"/>
    </location>
</feature>
<evidence type="ECO:0000256" key="5">
    <source>
        <dbReference type="ARBA" id="ARBA00022840"/>
    </source>
</evidence>
<dbReference type="PANTHER" id="PTHR10534:SF2">
    <property type="entry name" value="PYRIDOXAL KINASE"/>
    <property type="match status" value="1"/>
</dbReference>
<evidence type="ECO:0000256" key="1">
    <source>
        <dbReference type="ARBA" id="ARBA00012104"/>
    </source>
</evidence>
<sequence>MKMRESAKDVRHMKRAPRVAAVHDMSGVGRCSLTVILPVLAAMGCQCNPMLTAYLSAHTAFPASEHAVFLDLTDQMGQVAAHWGELGVEPDAVYSGFLGSERQIGLLQTAICRFRREKTLVLVDPVMGDHGRAYRTCTPELCARMGELAAQADVITPNLTEAALLLGEDYQAQPDRDTVRSWLERLSLNGRRSVVLTGVSAGAEQVGAASLDHVTGKMELALTHREQGSFPGTGDLFAAVLLGGLLREENLGQAAADAAAFVQQCVSRTLALATPPLEGVEFEGLLGLLTGGGSLPAVTREEL</sequence>
<evidence type="ECO:0000256" key="3">
    <source>
        <dbReference type="ARBA" id="ARBA00022741"/>
    </source>
</evidence>
<keyword evidence="8" id="KW-1185">Reference proteome</keyword>
<dbReference type="EMBL" id="AAXG02000001">
    <property type="protein sequence ID" value="EDN02070.1"/>
    <property type="molecule type" value="Genomic_DNA"/>
</dbReference>
<dbReference type="Proteomes" id="UP000003639">
    <property type="component" value="Unassembled WGS sequence"/>
</dbReference>
<evidence type="ECO:0000256" key="4">
    <source>
        <dbReference type="ARBA" id="ARBA00022777"/>
    </source>
</evidence>
<protein>
    <recommendedName>
        <fullName evidence="1">pyridoxal kinase</fullName>
        <ecNumber evidence="1">2.7.1.35</ecNumber>
    </recommendedName>
</protein>
<dbReference type="AlphaFoldDB" id="A6NPI7"/>
<accession>A6NPI7</accession>
<reference evidence="7 8" key="1">
    <citation type="submission" date="2007-04" db="EMBL/GenBank/DDBJ databases">
        <authorList>
            <person name="Fulton L."/>
            <person name="Clifton S."/>
            <person name="Fulton B."/>
            <person name="Xu J."/>
            <person name="Minx P."/>
            <person name="Pepin K.H."/>
            <person name="Johnson M."/>
            <person name="Thiruvilangam P."/>
            <person name="Bhonagiri V."/>
            <person name="Nash W.E."/>
            <person name="Mardis E.R."/>
            <person name="Wilson R.K."/>
        </authorList>
    </citation>
    <scope>NUCLEOTIDE SEQUENCE [LARGE SCALE GENOMIC DNA]</scope>
    <source>
        <strain evidence="7 8">ATCC 29799</strain>
    </source>
</reference>
<dbReference type="PANTHER" id="PTHR10534">
    <property type="entry name" value="PYRIDOXAL KINASE"/>
    <property type="match status" value="1"/>
</dbReference>
<dbReference type="GO" id="GO:0005829">
    <property type="term" value="C:cytosol"/>
    <property type="evidence" value="ECO:0007669"/>
    <property type="project" value="TreeGrafter"/>
</dbReference>
<dbReference type="InterPro" id="IPR004625">
    <property type="entry name" value="PyrdxlKinase"/>
</dbReference>
<proteinExistence type="predicted"/>
<dbReference type="InterPro" id="IPR029056">
    <property type="entry name" value="Ribokinase-like"/>
</dbReference>
<keyword evidence="2" id="KW-0808">Transferase</keyword>
<evidence type="ECO:0000259" key="6">
    <source>
        <dbReference type="Pfam" id="PF08543"/>
    </source>
</evidence>
<dbReference type="Pfam" id="PF08543">
    <property type="entry name" value="Phos_pyr_kin"/>
    <property type="match status" value="1"/>
</dbReference>
<evidence type="ECO:0000313" key="7">
    <source>
        <dbReference type="EMBL" id="EDN02070.1"/>
    </source>
</evidence>
<keyword evidence="3" id="KW-0547">Nucleotide-binding</keyword>
<dbReference type="STRING" id="411467.BACCAP_00103"/>
<dbReference type="GO" id="GO:0009443">
    <property type="term" value="P:pyridoxal 5'-phosphate salvage"/>
    <property type="evidence" value="ECO:0007669"/>
    <property type="project" value="InterPro"/>
</dbReference>
<reference evidence="7 8" key="2">
    <citation type="submission" date="2007-06" db="EMBL/GenBank/DDBJ databases">
        <title>Draft genome sequence of Pseudoflavonifractor capillosus ATCC 29799.</title>
        <authorList>
            <person name="Sudarsanam P."/>
            <person name="Ley R."/>
            <person name="Guruge J."/>
            <person name="Turnbaugh P.J."/>
            <person name="Mahowald M."/>
            <person name="Liep D."/>
            <person name="Gordon J."/>
        </authorList>
    </citation>
    <scope>NUCLEOTIDE SEQUENCE [LARGE SCALE GENOMIC DNA]</scope>
    <source>
        <strain evidence="7 8">ATCC 29799</strain>
    </source>
</reference>
<evidence type="ECO:0000256" key="2">
    <source>
        <dbReference type="ARBA" id="ARBA00022679"/>
    </source>
</evidence>
<organism evidence="7 8">
    <name type="scientific">Pseudoflavonifractor capillosus ATCC 29799</name>
    <dbReference type="NCBI Taxonomy" id="411467"/>
    <lineage>
        <taxon>Bacteria</taxon>
        <taxon>Bacillati</taxon>
        <taxon>Bacillota</taxon>
        <taxon>Clostridia</taxon>
        <taxon>Eubacteriales</taxon>
        <taxon>Oscillospiraceae</taxon>
        <taxon>Pseudoflavonifractor</taxon>
    </lineage>
</organism>
<name>A6NPI7_9FIRM</name>
<comment type="caution">
    <text evidence="7">The sequence shown here is derived from an EMBL/GenBank/DDBJ whole genome shotgun (WGS) entry which is preliminary data.</text>
</comment>
<keyword evidence="5" id="KW-0067">ATP-binding</keyword>